<feature type="compositionally biased region" description="Basic and acidic residues" evidence="1">
    <location>
        <begin position="49"/>
        <end position="61"/>
    </location>
</feature>
<sequence length="130" mass="13428">DAAPEGCRVSGHPPRGRAALRRLHLAAPGRPRHRDEPHRAAGLPGRGGPVREDGPQADRVVRPRRAAPANRPDGPDGQRRAGSPHQAPPGRPARRGRGRAGGGAPPPLRGRRHPAAALAGGAEALGGVRL</sequence>
<accession>A0A6J4MU23</accession>
<feature type="region of interest" description="Disordered" evidence="1">
    <location>
        <begin position="24"/>
        <end position="130"/>
    </location>
</feature>
<evidence type="ECO:0000256" key="1">
    <source>
        <dbReference type="SAM" id="MobiDB-lite"/>
    </source>
</evidence>
<reference evidence="2" key="1">
    <citation type="submission" date="2020-02" db="EMBL/GenBank/DDBJ databases">
        <authorList>
            <person name="Meier V. D."/>
        </authorList>
    </citation>
    <scope>NUCLEOTIDE SEQUENCE</scope>
    <source>
        <strain evidence="2">AVDCRST_MAG68</strain>
    </source>
</reference>
<proteinExistence type="predicted"/>
<dbReference type="AlphaFoldDB" id="A0A6J4MU23"/>
<dbReference type="EMBL" id="CADCTW010000227">
    <property type="protein sequence ID" value="CAA9367317.1"/>
    <property type="molecule type" value="Genomic_DNA"/>
</dbReference>
<name>A0A6J4MU23_9BACT</name>
<evidence type="ECO:0000313" key="2">
    <source>
        <dbReference type="EMBL" id="CAA9367317.1"/>
    </source>
</evidence>
<feature type="non-terminal residue" evidence="2">
    <location>
        <position position="130"/>
    </location>
</feature>
<organism evidence="2">
    <name type="scientific">uncultured Gemmatimonadota bacterium</name>
    <dbReference type="NCBI Taxonomy" id="203437"/>
    <lineage>
        <taxon>Bacteria</taxon>
        <taxon>Pseudomonadati</taxon>
        <taxon>Gemmatimonadota</taxon>
        <taxon>environmental samples</taxon>
    </lineage>
</organism>
<feature type="compositionally biased region" description="Low complexity" evidence="1">
    <location>
        <begin position="115"/>
        <end position="130"/>
    </location>
</feature>
<gene>
    <name evidence="2" type="ORF">AVDCRST_MAG68-4986</name>
</gene>
<protein>
    <submittedName>
        <fullName evidence="2">Uncharacterized protein</fullName>
    </submittedName>
</protein>
<feature type="non-terminal residue" evidence="2">
    <location>
        <position position="1"/>
    </location>
</feature>